<proteinExistence type="predicted"/>
<dbReference type="RefSeq" id="XP_047758457.1">
    <property type="nucleotide sequence ID" value="XM_047902135.1"/>
</dbReference>
<dbReference type="Proteomes" id="UP000756132">
    <property type="component" value="Chromosome 2"/>
</dbReference>
<reference evidence="1" key="1">
    <citation type="submission" date="2021-12" db="EMBL/GenBank/DDBJ databases">
        <authorList>
            <person name="Zaccaron A."/>
            <person name="Stergiopoulos I."/>
        </authorList>
    </citation>
    <scope>NUCLEOTIDE SEQUENCE</scope>
    <source>
        <strain evidence="1">Race5_Kim</strain>
    </source>
</reference>
<gene>
    <name evidence="1" type="ORF">CLAFUR5_02987</name>
</gene>
<organism evidence="1 2">
    <name type="scientific">Passalora fulva</name>
    <name type="common">Tomato leaf mold</name>
    <name type="synonym">Cladosporium fulvum</name>
    <dbReference type="NCBI Taxonomy" id="5499"/>
    <lineage>
        <taxon>Eukaryota</taxon>
        <taxon>Fungi</taxon>
        <taxon>Dikarya</taxon>
        <taxon>Ascomycota</taxon>
        <taxon>Pezizomycotina</taxon>
        <taxon>Dothideomycetes</taxon>
        <taxon>Dothideomycetidae</taxon>
        <taxon>Mycosphaerellales</taxon>
        <taxon>Mycosphaerellaceae</taxon>
        <taxon>Fulvia</taxon>
    </lineage>
</organism>
<dbReference type="PANTHER" id="PTHR38790">
    <property type="entry name" value="2EXR DOMAIN-CONTAINING PROTEIN-RELATED"/>
    <property type="match status" value="1"/>
</dbReference>
<evidence type="ECO:0000313" key="1">
    <source>
        <dbReference type="EMBL" id="UJO14091.1"/>
    </source>
</evidence>
<dbReference type="EMBL" id="CP090164">
    <property type="protein sequence ID" value="UJO14091.1"/>
    <property type="molecule type" value="Genomic_DNA"/>
</dbReference>
<accession>A0A9Q8LAU3</accession>
<name>A0A9Q8LAU3_PASFU</name>
<keyword evidence="2" id="KW-1185">Reference proteome</keyword>
<evidence type="ECO:0000313" key="2">
    <source>
        <dbReference type="Proteomes" id="UP000756132"/>
    </source>
</evidence>
<dbReference type="OrthoDB" id="2951834at2759"/>
<sequence length="267" mass="30268">MAPTSAPMPATTTRRCYLLKLPAELRLEVYEYLIQPLGFDIVSDIDNKTPTMSDSDAAATRFEAQPIGNKLYPQILRTCKSIYDEAHPLFHRVEYPRLKPASGGPGASARTKRQKGFLNLSLLHRWTWVTRIELYLVIAPYSAQEDLAHSLLLAANMVPSRPQTLAISVDHFLHNEKFGFAALMDMIEVWSTRLQPLNGCKFELMPNNHPISQHSWGIGDNNKQWHDEDSGEQKSLKVTDLDARDAASYRAIRDSMQKAWTMPMLSE</sequence>
<reference evidence="1" key="2">
    <citation type="journal article" date="2022" name="Microb. Genom.">
        <title>A chromosome-scale genome assembly of the tomato pathogen Cladosporium fulvum reveals a compartmentalized genome architecture and the presence of a dispensable chromosome.</title>
        <authorList>
            <person name="Zaccaron A.Z."/>
            <person name="Chen L.H."/>
            <person name="Samaras A."/>
            <person name="Stergiopoulos I."/>
        </authorList>
    </citation>
    <scope>NUCLEOTIDE SEQUENCE</scope>
    <source>
        <strain evidence="1">Race5_Kim</strain>
    </source>
</reference>
<dbReference type="AlphaFoldDB" id="A0A9Q8LAU3"/>
<dbReference type="KEGG" id="ffu:CLAFUR5_02987"/>
<dbReference type="GeneID" id="71982865"/>
<protein>
    <submittedName>
        <fullName evidence="1">Uncharacterized protein</fullName>
    </submittedName>
</protein>